<evidence type="ECO:0000313" key="15">
    <source>
        <dbReference type="EMBL" id="WCL55599.1"/>
    </source>
</evidence>
<evidence type="ECO:0000256" key="12">
    <source>
        <dbReference type="RuleBase" id="RU003357"/>
    </source>
</evidence>
<feature type="domain" description="TonB-dependent receptor-like beta-barrel" evidence="13">
    <location>
        <begin position="308"/>
        <end position="690"/>
    </location>
</feature>
<dbReference type="SUPFAM" id="SSF56935">
    <property type="entry name" value="Porins"/>
    <property type="match status" value="1"/>
</dbReference>
<dbReference type="PANTHER" id="PTHR32552">
    <property type="entry name" value="FERRICHROME IRON RECEPTOR-RELATED"/>
    <property type="match status" value="1"/>
</dbReference>
<comment type="similarity">
    <text evidence="11 12">Belongs to the TonB-dependent receptor family.</text>
</comment>
<dbReference type="InterPro" id="IPR036942">
    <property type="entry name" value="Beta-barrel_TonB_sf"/>
</dbReference>
<evidence type="ECO:0000313" key="16">
    <source>
        <dbReference type="Proteomes" id="UP001217500"/>
    </source>
</evidence>
<evidence type="ECO:0000256" key="3">
    <source>
        <dbReference type="ARBA" id="ARBA00022452"/>
    </source>
</evidence>
<protein>
    <submittedName>
        <fullName evidence="15">TonB-dependent receptor</fullName>
    </submittedName>
</protein>
<dbReference type="KEGG" id="gso:PH603_07470"/>
<keyword evidence="4" id="KW-0410">Iron transport</keyword>
<dbReference type="InterPro" id="IPR012910">
    <property type="entry name" value="Plug_dom"/>
</dbReference>
<evidence type="ECO:0000256" key="6">
    <source>
        <dbReference type="ARBA" id="ARBA00023004"/>
    </source>
</evidence>
<evidence type="ECO:0000256" key="11">
    <source>
        <dbReference type="PROSITE-ProRule" id="PRU01360"/>
    </source>
</evidence>
<evidence type="ECO:0000256" key="8">
    <source>
        <dbReference type="ARBA" id="ARBA00023077"/>
    </source>
</evidence>
<evidence type="ECO:0000256" key="10">
    <source>
        <dbReference type="ARBA" id="ARBA00023237"/>
    </source>
</evidence>
<dbReference type="Pfam" id="PF07715">
    <property type="entry name" value="Plug"/>
    <property type="match status" value="1"/>
</dbReference>
<evidence type="ECO:0000259" key="14">
    <source>
        <dbReference type="Pfam" id="PF07715"/>
    </source>
</evidence>
<feature type="domain" description="TonB-dependent receptor plug" evidence="14">
    <location>
        <begin position="58"/>
        <end position="166"/>
    </location>
</feature>
<keyword evidence="5 11" id="KW-0812">Transmembrane</keyword>
<evidence type="ECO:0000256" key="2">
    <source>
        <dbReference type="ARBA" id="ARBA00022448"/>
    </source>
</evidence>
<evidence type="ECO:0000256" key="9">
    <source>
        <dbReference type="ARBA" id="ARBA00023136"/>
    </source>
</evidence>
<organism evidence="15 16">
    <name type="scientific">Gimibacter soli</name>
    <dbReference type="NCBI Taxonomy" id="3024400"/>
    <lineage>
        <taxon>Bacteria</taxon>
        <taxon>Pseudomonadati</taxon>
        <taxon>Pseudomonadota</taxon>
        <taxon>Alphaproteobacteria</taxon>
        <taxon>Kordiimonadales</taxon>
        <taxon>Temperatibacteraceae</taxon>
        <taxon>Gimibacter</taxon>
    </lineage>
</organism>
<keyword evidence="3 11" id="KW-1134">Transmembrane beta strand</keyword>
<dbReference type="Pfam" id="PF00593">
    <property type="entry name" value="TonB_dep_Rec_b-barrel"/>
    <property type="match status" value="1"/>
</dbReference>
<comment type="subcellular location">
    <subcellularLocation>
        <location evidence="1 11">Cell outer membrane</location>
        <topology evidence="1 11">Multi-pass membrane protein</topology>
    </subcellularLocation>
</comment>
<dbReference type="InterPro" id="IPR000531">
    <property type="entry name" value="Beta-barrel_TonB"/>
</dbReference>
<dbReference type="AlphaFoldDB" id="A0AAE9XXN2"/>
<keyword evidence="7" id="KW-0406">Ion transport</keyword>
<evidence type="ECO:0000256" key="1">
    <source>
        <dbReference type="ARBA" id="ARBA00004571"/>
    </source>
</evidence>
<keyword evidence="15" id="KW-0675">Receptor</keyword>
<keyword evidence="10 11" id="KW-0998">Cell outer membrane</keyword>
<dbReference type="PROSITE" id="PS52016">
    <property type="entry name" value="TONB_DEPENDENT_REC_3"/>
    <property type="match status" value="1"/>
</dbReference>
<evidence type="ECO:0000256" key="7">
    <source>
        <dbReference type="ARBA" id="ARBA00023065"/>
    </source>
</evidence>
<dbReference type="InterPro" id="IPR039426">
    <property type="entry name" value="TonB-dep_rcpt-like"/>
</dbReference>
<sequence>MKYLTEQRYMLAATLLTAVSHTSIARAEVAGEAEAESATEISPFEEIVVTAQKREQRLQDVPVSVAAFSESAMKNARIDSGTELARQTPNLRVSVLGNETQPKFSLRGVSTPDFNLNAISPTGVFYDEVYIGAQYLGGAQMFDMERVEVLRGPQGTLYGKNTTAGAINFISKGPLFEPDGMLQVGYGSENFKEVKAAGEVPLVADKLSVRVAVNYSNSDGFIKNANPDGQDLSNIDHKAGRLTLGYRDNEGFDATLRLFFTDSSPKAIGAVNTGLAAGGLNALGIDPRLNPFTGAPLGDHEVATDRSGDIKARGAGGYLTLNKDLGFGTLTSITSYVNGSFLNLVDADGSIVDLLHIDFHADNEEISQDLRIATNSDSDLSLIGGVYFYQDKIGVQTVYSLFHEVGGPTLDQRYDQKRTSYAAYVDGNYRINDAISVYAGLRYTDDKGVLSNFQVIPTINLQPDLKYHDKEPTGRLGLEVRLSDDAMVYGQVARGYRSSAFNGGALVDPNDVSVADPEKLDSYEIGMKSQWLDRRLTLNASAFLYDFKDQQFTDVVGVTSQQLVNAGASRMKGLELELVAMPTSNLRISGGLGILDGEFKDLVLAGIDLSGNRLIEAPKVTYNLALDYNVPLGDNLELLVHGDALHSSSQFITAANDPNIKIGAFWDVGARIAVADVSGKYEFAIYGKNLTDNSEPSGIVGDATSATRFTVLPYPRRFGVEFTIRY</sequence>
<accession>A0AAE9XXN2</accession>
<dbReference type="GO" id="GO:0006826">
    <property type="term" value="P:iron ion transport"/>
    <property type="evidence" value="ECO:0007669"/>
    <property type="project" value="UniProtKB-KW"/>
</dbReference>
<proteinExistence type="inferred from homology"/>
<keyword evidence="6" id="KW-0408">Iron</keyword>
<keyword evidence="9 11" id="KW-0472">Membrane</keyword>
<evidence type="ECO:0000259" key="13">
    <source>
        <dbReference type="Pfam" id="PF00593"/>
    </source>
</evidence>
<dbReference type="GO" id="GO:0009279">
    <property type="term" value="C:cell outer membrane"/>
    <property type="evidence" value="ECO:0007669"/>
    <property type="project" value="UniProtKB-SubCell"/>
</dbReference>
<keyword evidence="8 12" id="KW-0798">TonB box</keyword>
<reference evidence="15" key="1">
    <citation type="submission" date="2023-01" db="EMBL/GenBank/DDBJ databases">
        <title>The genome sequence of Kordiimonadaceae bacterium 6D33.</title>
        <authorList>
            <person name="Liu Y."/>
        </authorList>
    </citation>
    <scope>NUCLEOTIDE SEQUENCE</scope>
    <source>
        <strain evidence="15">6D33</strain>
    </source>
</reference>
<keyword evidence="16" id="KW-1185">Reference proteome</keyword>
<dbReference type="Gene3D" id="2.40.170.20">
    <property type="entry name" value="TonB-dependent receptor, beta-barrel domain"/>
    <property type="match status" value="1"/>
</dbReference>
<keyword evidence="2 11" id="KW-0813">Transport</keyword>
<dbReference type="RefSeq" id="WP_289505436.1">
    <property type="nucleotide sequence ID" value="NZ_CP116805.1"/>
</dbReference>
<dbReference type="EMBL" id="CP116805">
    <property type="protein sequence ID" value="WCL55599.1"/>
    <property type="molecule type" value="Genomic_DNA"/>
</dbReference>
<gene>
    <name evidence="15" type="ORF">PH603_07470</name>
</gene>
<dbReference type="PANTHER" id="PTHR32552:SF81">
    <property type="entry name" value="TONB-DEPENDENT OUTER MEMBRANE RECEPTOR"/>
    <property type="match status" value="1"/>
</dbReference>
<evidence type="ECO:0000256" key="4">
    <source>
        <dbReference type="ARBA" id="ARBA00022496"/>
    </source>
</evidence>
<name>A0AAE9XXN2_9PROT</name>
<dbReference type="Proteomes" id="UP001217500">
    <property type="component" value="Chromosome"/>
</dbReference>
<evidence type="ECO:0000256" key="5">
    <source>
        <dbReference type="ARBA" id="ARBA00022692"/>
    </source>
</evidence>